<dbReference type="InterPro" id="IPR011051">
    <property type="entry name" value="RmlC_Cupin_sf"/>
</dbReference>
<dbReference type="EMBL" id="JACNJD010000069">
    <property type="protein sequence ID" value="MBC8176005.1"/>
    <property type="molecule type" value="Genomic_DNA"/>
</dbReference>
<dbReference type="PROSITE" id="PS50943">
    <property type="entry name" value="HTH_CROC1"/>
    <property type="match status" value="1"/>
</dbReference>
<gene>
    <name evidence="4" type="ORF">H8E19_01265</name>
</gene>
<reference evidence="4 5" key="1">
    <citation type="submission" date="2020-08" db="EMBL/GenBank/DDBJ databases">
        <title>Bridging the membrane lipid divide: bacteria of the FCB group superphylum have the potential to synthesize archaeal ether lipids.</title>
        <authorList>
            <person name="Villanueva L."/>
            <person name="Von Meijenfeldt F.A.B."/>
            <person name="Westbye A.B."/>
            <person name="Yadav S."/>
            <person name="Hopmans E.C."/>
            <person name="Dutilh B.E."/>
            <person name="Sinninghe Damste J.S."/>
        </authorList>
    </citation>
    <scope>NUCLEOTIDE SEQUENCE [LARGE SCALE GENOMIC DNA]</scope>
    <source>
        <strain evidence="4">NIOZ-UU27</strain>
    </source>
</reference>
<protein>
    <submittedName>
        <fullName evidence="4">Helix-turn-helix transcriptional regulator</fullName>
    </submittedName>
</protein>
<keyword evidence="1" id="KW-0238">DNA-binding</keyword>
<dbReference type="Proteomes" id="UP000650524">
    <property type="component" value="Unassembled WGS sequence"/>
</dbReference>
<dbReference type="PANTHER" id="PTHR46797:SF19">
    <property type="entry name" value="BLL2473 PROTEIN"/>
    <property type="match status" value="1"/>
</dbReference>
<dbReference type="InterPro" id="IPR010982">
    <property type="entry name" value="Lambda_DNA-bd_dom_sf"/>
</dbReference>
<dbReference type="Pfam" id="PF12844">
    <property type="entry name" value="HTH_19"/>
    <property type="match status" value="1"/>
</dbReference>
<dbReference type="CDD" id="cd02209">
    <property type="entry name" value="cupin_XRE_C"/>
    <property type="match status" value="1"/>
</dbReference>
<evidence type="ECO:0000313" key="4">
    <source>
        <dbReference type="EMBL" id="MBC8176005.1"/>
    </source>
</evidence>
<evidence type="ECO:0000259" key="3">
    <source>
        <dbReference type="PROSITE" id="PS50943"/>
    </source>
</evidence>
<dbReference type="Gene3D" id="1.10.260.40">
    <property type="entry name" value="lambda repressor-like DNA-binding domains"/>
    <property type="match status" value="1"/>
</dbReference>
<dbReference type="SMART" id="SM00530">
    <property type="entry name" value="HTH_XRE"/>
    <property type="match status" value="1"/>
</dbReference>
<feature type="domain" description="HTH cro/C1-type" evidence="3">
    <location>
        <begin position="55"/>
        <end position="109"/>
    </location>
</feature>
<proteinExistence type="predicted"/>
<organism evidence="4 5">
    <name type="scientific">Candidatus Desulfacyla euxinica</name>
    <dbReference type="NCBI Taxonomy" id="2841693"/>
    <lineage>
        <taxon>Bacteria</taxon>
        <taxon>Deltaproteobacteria</taxon>
        <taxon>Candidatus Desulfacyla</taxon>
    </lineage>
</organism>
<dbReference type="AlphaFoldDB" id="A0A8J6MWX4"/>
<dbReference type="SUPFAM" id="SSF51182">
    <property type="entry name" value="RmlC-like cupins"/>
    <property type="match status" value="1"/>
</dbReference>
<feature type="region of interest" description="Disordered" evidence="2">
    <location>
        <begin position="1"/>
        <end position="45"/>
    </location>
</feature>
<dbReference type="Pfam" id="PF07883">
    <property type="entry name" value="Cupin_2"/>
    <property type="match status" value="1"/>
</dbReference>
<evidence type="ECO:0000256" key="2">
    <source>
        <dbReference type="SAM" id="MobiDB-lite"/>
    </source>
</evidence>
<accession>A0A8J6MWX4</accession>
<dbReference type="InterPro" id="IPR014710">
    <property type="entry name" value="RmlC-like_jellyroll"/>
</dbReference>
<dbReference type="InterPro" id="IPR013096">
    <property type="entry name" value="Cupin_2"/>
</dbReference>
<sequence>MEEKLDKADAHDAHRDFLSDANSQFGKRDREQDFLDSISQEPPEEDIQVNVGERVKAVREDRNLSLQDISQRTDLDVSLLEQIESGSLAPPLGIVIKLAKALNLKMGYFISGEEDRAFTIVRKNDRKVVSRYDSKKGEHYGYGYESLAPHKKNRHMEPFLVSLDPSETEEERSTHDGQEFIYVLEGSMEVRLGEEIHILEPGDSIYYDSTVPHLVKCHGDKRTNILAVLYAER</sequence>
<feature type="compositionally biased region" description="Basic and acidic residues" evidence="2">
    <location>
        <begin position="1"/>
        <end position="18"/>
    </location>
</feature>
<dbReference type="CDD" id="cd00093">
    <property type="entry name" value="HTH_XRE"/>
    <property type="match status" value="1"/>
</dbReference>
<dbReference type="InterPro" id="IPR001387">
    <property type="entry name" value="Cro/C1-type_HTH"/>
</dbReference>
<dbReference type="GO" id="GO:0003700">
    <property type="term" value="F:DNA-binding transcription factor activity"/>
    <property type="evidence" value="ECO:0007669"/>
    <property type="project" value="TreeGrafter"/>
</dbReference>
<evidence type="ECO:0000256" key="1">
    <source>
        <dbReference type="ARBA" id="ARBA00023125"/>
    </source>
</evidence>
<dbReference type="GO" id="GO:0003677">
    <property type="term" value="F:DNA binding"/>
    <property type="evidence" value="ECO:0007669"/>
    <property type="project" value="UniProtKB-KW"/>
</dbReference>
<dbReference type="InterPro" id="IPR050807">
    <property type="entry name" value="TransReg_Diox_bact_type"/>
</dbReference>
<evidence type="ECO:0000313" key="5">
    <source>
        <dbReference type="Proteomes" id="UP000650524"/>
    </source>
</evidence>
<dbReference type="GO" id="GO:0005829">
    <property type="term" value="C:cytosol"/>
    <property type="evidence" value="ECO:0007669"/>
    <property type="project" value="TreeGrafter"/>
</dbReference>
<comment type="caution">
    <text evidence="4">The sequence shown here is derived from an EMBL/GenBank/DDBJ whole genome shotgun (WGS) entry which is preliminary data.</text>
</comment>
<dbReference type="Gene3D" id="2.60.120.10">
    <property type="entry name" value="Jelly Rolls"/>
    <property type="match status" value="1"/>
</dbReference>
<dbReference type="PANTHER" id="PTHR46797">
    <property type="entry name" value="HTH-TYPE TRANSCRIPTIONAL REGULATOR"/>
    <property type="match status" value="1"/>
</dbReference>
<dbReference type="SUPFAM" id="SSF47413">
    <property type="entry name" value="lambda repressor-like DNA-binding domains"/>
    <property type="match status" value="1"/>
</dbReference>
<name>A0A8J6MWX4_9DELT</name>